<dbReference type="VEuPathDB" id="TrichDB:TRFO_38791"/>
<dbReference type="InterPro" id="IPR036770">
    <property type="entry name" value="Ankyrin_rpt-contain_sf"/>
</dbReference>
<dbReference type="Pfam" id="PF12796">
    <property type="entry name" value="Ank_2"/>
    <property type="match status" value="1"/>
</dbReference>
<accession>A0A1J4J8M8</accession>
<keyword evidence="1" id="KW-0677">Repeat</keyword>
<dbReference type="Proteomes" id="UP000179807">
    <property type="component" value="Unassembled WGS sequence"/>
</dbReference>
<name>A0A1J4J8M8_9EUKA</name>
<evidence type="ECO:0000256" key="1">
    <source>
        <dbReference type="ARBA" id="ARBA00022737"/>
    </source>
</evidence>
<evidence type="ECO:0000313" key="5">
    <source>
        <dbReference type="EMBL" id="OHS95049.1"/>
    </source>
</evidence>
<dbReference type="EMBL" id="MLAK01001270">
    <property type="protein sequence ID" value="OHS95049.1"/>
    <property type="molecule type" value="Genomic_DNA"/>
</dbReference>
<reference evidence="5" key="1">
    <citation type="submission" date="2016-10" db="EMBL/GenBank/DDBJ databases">
        <authorList>
            <person name="Benchimol M."/>
            <person name="Almeida L.G."/>
            <person name="Vasconcelos A.T."/>
            <person name="Perreira-Neves A."/>
            <person name="Rosa I.A."/>
            <person name="Tasca T."/>
            <person name="Bogo M.R."/>
            <person name="de Souza W."/>
        </authorList>
    </citation>
    <scope>NUCLEOTIDE SEQUENCE [LARGE SCALE GENOMIC DNA]</scope>
    <source>
        <strain evidence="5">K</strain>
    </source>
</reference>
<dbReference type="RefSeq" id="XP_068348186.1">
    <property type="nucleotide sequence ID" value="XM_068512259.1"/>
</dbReference>
<dbReference type="AlphaFoldDB" id="A0A1J4J8M8"/>
<sequence length="477" mass="55491">MMDITENTQTCTPFLKFNTPFYQIPSLVPKNNEISVEQLKENNFELHKKYCTLGISTDRIFQVLMNDDYDELQKYASELGFNVNGKFLHFNTSLVNIFNQIKIFNYITEDRDMYNRLNIIKFPPKYINICAYFGSKRCFDFLKINKAEIAQDTLIYAIAGGSVEIIREIEAELVDLDQQTCQLYAICFHQNDIFEWLCNKYGIIGTEILLKHCIKYYNYKALLFLISEGADVQNLIYNSLKNHNFTLLHLAMNLHYLKNPFKVKEGPLNLAIRRNHIDIIKKMMMLQQAKEAVDFQSNIGTPFSCAIENENYEIISALLEINNSVYNQTFSVMLNAYSLVKFTPLTYSLYLNKYDITTMLLTFPNININDVDSENFTPLHLACMNDQIEIVKTLLSSDEIEINKVNNKDECPVHIAIRKCYNKIAKLLIDHDKIDFDASENPILVAIKFKNAEIVKYLLPLLKFNISDKDLYVLFFI</sequence>
<dbReference type="Pfam" id="PF11929">
    <property type="entry name" value="DUF3447"/>
    <property type="match status" value="1"/>
</dbReference>
<dbReference type="Gene3D" id="1.25.40.20">
    <property type="entry name" value="Ankyrin repeat-containing domain"/>
    <property type="match status" value="1"/>
</dbReference>
<gene>
    <name evidence="5" type="ORF">TRFO_38791</name>
</gene>
<dbReference type="SUPFAM" id="SSF48403">
    <property type="entry name" value="Ankyrin repeat"/>
    <property type="match status" value="2"/>
</dbReference>
<evidence type="ECO:0000256" key="2">
    <source>
        <dbReference type="ARBA" id="ARBA00023043"/>
    </source>
</evidence>
<keyword evidence="2 3" id="KW-0040">ANK repeat</keyword>
<dbReference type="PANTHER" id="PTHR24126">
    <property type="entry name" value="ANKYRIN REPEAT, PH AND SEC7 DOMAIN CONTAINING PROTEIN SECG-RELATED"/>
    <property type="match status" value="1"/>
</dbReference>
<feature type="repeat" description="ANK" evidence="3">
    <location>
        <begin position="374"/>
        <end position="396"/>
    </location>
</feature>
<keyword evidence="6" id="KW-1185">Reference proteome</keyword>
<dbReference type="GeneID" id="94846963"/>
<organism evidence="5 6">
    <name type="scientific">Tritrichomonas foetus</name>
    <dbReference type="NCBI Taxonomy" id="1144522"/>
    <lineage>
        <taxon>Eukaryota</taxon>
        <taxon>Metamonada</taxon>
        <taxon>Parabasalia</taxon>
        <taxon>Tritrichomonadida</taxon>
        <taxon>Tritrichomonadidae</taxon>
        <taxon>Tritrichomonas</taxon>
    </lineage>
</organism>
<dbReference type="OrthoDB" id="10021675at2759"/>
<feature type="domain" description="DUF3447" evidence="4">
    <location>
        <begin position="146"/>
        <end position="224"/>
    </location>
</feature>
<evidence type="ECO:0000259" key="4">
    <source>
        <dbReference type="Pfam" id="PF11929"/>
    </source>
</evidence>
<dbReference type="PROSITE" id="PS50088">
    <property type="entry name" value="ANK_REPEAT"/>
    <property type="match status" value="1"/>
</dbReference>
<dbReference type="SMART" id="SM00248">
    <property type="entry name" value="ANK"/>
    <property type="match status" value="7"/>
</dbReference>
<dbReference type="InterPro" id="IPR020683">
    <property type="entry name" value="DUF3447"/>
</dbReference>
<dbReference type="PROSITE" id="PS50297">
    <property type="entry name" value="ANK_REP_REGION"/>
    <property type="match status" value="1"/>
</dbReference>
<evidence type="ECO:0000256" key="3">
    <source>
        <dbReference type="PROSITE-ProRule" id="PRU00023"/>
    </source>
</evidence>
<proteinExistence type="predicted"/>
<evidence type="ECO:0000313" key="6">
    <source>
        <dbReference type="Proteomes" id="UP000179807"/>
    </source>
</evidence>
<comment type="caution">
    <text evidence="5">The sequence shown here is derived from an EMBL/GenBank/DDBJ whole genome shotgun (WGS) entry which is preliminary data.</text>
</comment>
<dbReference type="PANTHER" id="PTHR24126:SF14">
    <property type="entry name" value="ANK_REP_REGION DOMAIN-CONTAINING PROTEIN"/>
    <property type="match status" value="1"/>
</dbReference>
<protein>
    <recommendedName>
        <fullName evidence="4">DUF3447 domain-containing protein</fullName>
    </recommendedName>
</protein>
<dbReference type="InterPro" id="IPR002110">
    <property type="entry name" value="Ankyrin_rpt"/>
</dbReference>